<sequence length="110" mass="12329">MKMISPPSSAASSYSSNLSSSLSSICTIDRQYELHQRHQQLLSRRYDDFYDIKITTTTTTDFDTEDDCYSNSYYSTSAPIEIPGSDCSTGNEQALEINKGTFGENSHLFN</sequence>
<gene>
    <name evidence="1" type="ORF">ALEPTO_LOCUS3411</name>
</gene>
<dbReference type="AlphaFoldDB" id="A0A9N9F0A9"/>
<accession>A0A9N9F0A9</accession>
<name>A0A9N9F0A9_9GLOM</name>
<dbReference type="OrthoDB" id="10332885at2759"/>
<evidence type="ECO:0000313" key="1">
    <source>
        <dbReference type="EMBL" id="CAG8499494.1"/>
    </source>
</evidence>
<comment type="caution">
    <text evidence="1">The sequence shown here is derived from an EMBL/GenBank/DDBJ whole genome shotgun (WGS) entry which is preliminary data.</text>
</comment>
<proteinExistence type="predicted"/>
<dbReference type="Proteomes" id="UP000789508">
    <property type="component" value="Unassembled WGS sequence"/>
</dbReference>
<dbReference type="EMBL" id="CAJVPS010000628">
    <property type="protein sequence ID" value="CAG8499494.1"/>
    <property type="molecule type" value="Genomic_DNA"/>
</dbReference>
<reference evidence="1" key="1">
    <citation type="submission" date="2021-06" db="EMBL/GenBank/DDBJ databases">
        <authorList>
            <person name="Kallberg Y."/>
            <person name="Tangrot J."/>
            <person name="Rosling A."/>
        </authorList>
    </citation>
    <scope>NUCLEOTIDE SEQUENCE</scope>
    <source>
        <strain evidence="1">FL130A</strain>
    </source>
</reference>
<protein>
    <submittedName>
        <fullName evidence="1">6986_t:CDS:1</fullName>
    </submittedName>
</protein>
<keyword evidence="2" id="KW-1185">Reference proteome</keyword>
<organism evidence="1 2">
    <name type="scientific">Ambispora leptoticha</name>
    <dbReference type="NCBI Taxonomy" id="144679"/>
    <lineage>
        <taxon>Eukaryota</taxon>
        <taxon>Fungi</taxon>
        <taxon>Fungi incertae sedis</taxon>
        <taxon>Mucoromycota</taxon>
        <taxon>Glomeromycotina</taxon>
        <taxon>Glomeromycetes</taxon>
        <taxon>Archaeosporales</taxon>
        <taxon>Ambisporaceae</taxon>
        <taxon>Ambispora</taxon>
    </lineage>
</organism>
<evidence type="ECO:0000313" key="2">
    <source>
        <dbReference type="Proteomes" id="UP000789508"/>
    </source>
</evidence>